<protein>
    <submittedName>
        <fullName evidence="2">TlpA family protein disulfide reductase</fullName>
    </submittedName>
</protein>
<gene>
    <name evidence="2" type="ORF">ACGFZB_36915</name>
</gene>
<dbReference type="SUPFAM" id="SSF52833">
    <property type="entry name" value="Thioredoxin-like"/>
    <property type="match status" value="1"/>
</dbReference>
<dbReference type="EMBL" id="JBICYV010000023">
    <property type="protein sequence ID" value="MFG3015935.1"/>
    <property type="molecule type" value="Genomic_DNA"/>
</dbReference>
<evidence type="ECO:0000256" key="1">
    <source>
        <dbReference type="SAM" id="MobiDB-lite"/>
    </source>
</evidence>
<organism evidence="2 3">
    <name type="scientific">Streptomyces cinerochromogenes</name>
    <dbReference type="NCBI Taxonomy" id="66422"/>
    <lineage>
        <taxon>Bacteria</taxon>
        <taxon>Bacillati</taxon>
        <taxon>Actinomycetota</taxon>
        <taxon>Actinomycetes</taxon>
        <taxon>Kitasatosporales</taxon>
        <taxon>Streptomycetaceae</taxon>
        <taxon>Streptomyces</taxon>
    </lineage>
</organism>
<reference evidence="2 3" key="1">
    <citation type="submission" date="2024-10" db="EMBL/GenBank/DDBJ databases">
        <title>The Natural Products Discovery Center: Release of the First 8490 Sequenced Strains for Exploring Actinobacteria Biosynthetic Diversity.</title>
        <authorList>
            <person name="Kalkreuter E."/>
            <person name="Kautsar S.A."/>
            <person name="Yang D."/>
            <person name="Bader C.D."/>
            <person name="Teijaro C.N."/>
            <person name="Fluegel L."/>
            <person name="Davis C.M."/>
            <person name="Simpson J.R."/>
            <person name="Lauterbach L."/>
            <person name="Steele A.D."/>
            <person name="Gui C."/>
            <person name="Meng S."/>
            <person name="Li G."/>
            <person name="Viehrig K."/>
            <person name="Ye F."/>
            <person name="Su P."/>
            <person name="Kiefer A.F."/>
            <person name="Nichols A."/>
            <person name="Cepeda A.J."/>
            <person name="Yan W."/>
            <person name="Fan B."/>
            <person name="Jiang Y."/>
            <person name="Adhikari A."/>
            <person name="Zheng C.-J."/>
            <person name="Schuster L."/>
            <person name="Cowan T.M."/>
            <person name="Smanski M.J."/>
            <person name="Chevrette M.G."/>
            <person name="De Carvalho L.P.S."/>
            <person name="Shen B."/>
        </authorList>
    </citation>
    <scope>NUCLEOTIDE SEQUENCE [LARGE SCALE GENOMIC DNA]</scope>
    <source>
        <strain evidence="2 3">NPDC048320</strain>
    </source>
</reference>
<dbReference type="InterPro" id="IPR036249">
    <property type="entry name" value="Thioredoxin-like_sf"/>
</dbReference>
<dbReference type="Gene3D" id="3.40.30.10">
    <property type="entry name" value="Glutaredoxin"/>
    <property type="match status" value="1"/>
</dbReference>
<sequence>MPVLFGLVALVGVVCALDLVLTVGVIERLVEQSEKCARPGRAPATSVAEGDRVDAFRTVTTDGRPLHRDQLPDDTAVAFFAPDCRVCRETLPEFLEYARALPGGRRQALAVVVGEEEAAAVYAARLAPVAQVVVEERGGPVSLAFAVTGFPSLLRVARDRSGTLVTTPGGPDLGRPGTPTSRAA</sequence>
<name>A0ABW7BJA7_9ACTN</name>
<feature type="region of interest" description="Disordered" evidence="1">
    <location>
        <begin position="163"/>
        <end position="184"/>
    </location>
</feature>
<accession>A0ABW7BJA7</accession>
<dbReference type="Proteomes" id="UP001604267">
    <property type="component" value="Unassembled WGS sequence"/>
</dbReference>
<comment type="caution">
    <text evidence="2">The sequence shown here is derived from an EMBL/GenBank/DDBJ whole genome shotgun (WGS) entry which is preliminary data.</text>
</comment>
<keyword evidence="3" id="KW-1185">Reference proteome</keyword>
<evidence type="ECO:0000313" key="3">
    <source>
        <dbReference type="Proteomes" id="UP001604267"/>
    </source>
</evidence>
<evidence type="ECO:0000313" key="2">
    <source>
        <dbReference type="EMBL" id="MFG3015935.1"/>
    </source>
</evidence>
<proteinExistence type="predicted"/>
<dbReference type="RefSeq" id="WP_392824134.1">
    <property type="nucleotide sequence ID" value="NZ_JBICYV010000023.1"/>
</dbReference>